<dbReference type="InterPro" id="IPR035919">
    <property type="entry name" value="EAL_sf"/>
</dbReference>
<dbReference type="NCBIfam" id="TIGR00229">
    <property type="entry name" value="sensory_box"/>
    <property type="match status" value="1"/>
</dbReference>
<dbReference type="InterPro" id="IPR029787">
    <property type="entry name" value="Nucleotide_cyclase"/>
</dbReference>
<organism evidence="5 6">
    <name type="scientific">Saliniradius amylolyticus</name>
    <dbReference type="NCBI Taxonomy" id="2183582"/>
    <lineage>
        <taxon>Bacteria</taxon>
        <taxon>Pseudomonadati</taxon>
        <taxon>Pseudomonadota</taxon>
        <taxon>Gammaproteobacteria</taxon>
        <taxon>Alteromonadales</taxon>
        <taxon>Alteromonadaceae</taxon>
        <taxon>Saliniradius</taxon>
    </lineage>
</organism>
<name>A0A2S2E1N7_9ALTE</name>
<dbReference type="InterPro" id="IPR043128">
    <property type="entry name" value="Rev_trsase/Diguanyl_cyclase"/>
</dbReference>
<sequence>MQFSSVAPLYMPLSTSKLSSEQLAQYYSALNMTSIVSITDRSGRITYVNKLFEEISGYRRCELLGQSHNVIRHPDMPDEVFRDLWKTIKAKQIWTGLIKNQRKDGNSYYVKTSIIPILTSEGNIKEYLSIRNDVTRIIKARRTIQRQTTDTLTGLPNRVRLLKDLSNGDYQLVALLDVRNFKMLNDYWGVESGNEIIQQLANNISSAAAMIKIRVYAMNGALFALLPEGTISLEDFYQDCQRLRLTLASNPIQLQEHPIDIPVTMAIGYSSKTPLAYAESALQEAKQCYWRDEVPVKDDGSDPADNFHIIEHVRTLLDNDSLKPMLQPVVAAAEPSRVVFYEALARFDSEAETWSPAEVLPLLKRTHYYQKLTVTMMKRALAIAREHHVRVSVNLSIHDILNRETANMLLDMLTTGNGNQIIVELTESEAITDFEPVKAFVERLKNLDVMFAIDDFGNGYSNFAYLTELKPDIIKIDGSIIKNIEHNRHHVQVLKSIIFMASQLGIQTVAEYVESASRLTLLQELDIDMVQGFFIGRPALKPAQF</sequence>
<evidence type="ECO:0000259" key="2">
    <source>
        <dbReference type="PROSITE" id="PS50113"/>
    </source>
</evidence>
<dbReference type="SUPFAM" id="SSF55785">
    <property type="entry name" value="PYP-like sensor domain (PAS domain)"/>
    <property type="match status" value="1"/>
</dbReference>
<dbReference type="CDD" id="cd01948">
    <property type="entry name" value="EAL"/>
    <property type="match status" value="1"/>
</dbReference>
<dbReference type="SUPFAM" id="SSF141868">
    <property type="entry name" value="EAL domain-like"/>
    <property type="match status" value="1"/>
</dbReference>
<dbReference type="Pfam" id="PF00990">
    <property type="entry name" value="GGDEF"/>
    <property type="match status" value="1"/>
</dbReference>
<dbReference type="Pfam" id="PF08447">
    <property type="entry name" value="PAS_3"/>
    <property type="match status" value="1"/>
</dbReference>
<protein>
    <submittedName>
        <fullName evidence="5">Aerotaxis receptor</fullName>
    </submittedName>
</protein>
<dbReference type="InterPro" id="IPR001633">
    <property type="entry name" value="EAL_dom"/>
</dbReference>
<dbReference type="AlphaFoldDB" id="A0A2S2E1N7"/>
<feature type="domain" description="PAS" evidence="1">
    <location>
        <begin position="19"/>
        <end position="91"/>
    </location>
</feature>
<dbReference type="SUPFAM" id="SSF55073">
    <property type="entry name" value="Nucleotide cyclase"/>
    <property type="match status" value="1"/>
</dbReference>
<gene>
    <name evidence="5" type="ORF">HMF8227_01066</name>
</gene>
<evidence type="ECO:0000313" key="6">
    <source>
        <dbReference type="Proteomes" id="UP000245728"/>
    </source>
</evidence>
<evidence type="ECO:0000259" key="3">
    <source>
        <dbReference type="PROSITE" id="PS50883"/>
    </source>
</evidence>
<dbReference type="RefSeq" id="WP_162558501.1">
    <property type="nucleotide sequence ID" value="NZ_CP029347.1"/>
</dbReference>
<dbReference type="SMART" id="SM00267">
    <property type="entry name" value="GGDEF"/>
    <property type="match status" value="1"/>
</dbReference>
<dbReference type="SMART" id="SM00091">
    <property type="entry name" value="PAS"/>
    <property type="match status" value="1"/>
</dbReference>
<evidence type="ECO:0000313" key="5">
    <source>
        <dbReference type="EMBL" id="AWL11553.1"/>
    </source>
</evidence>
<keyword evidence="6" id="KW-1185">Reference proteome</keyword>
<dbReference type="SMART" id="SM00052">
    <property type="entry name" value="EAL"/>
    <property type="match status" value="1"/>
</dbReference>
<dbReference type="InterPro" id="IPR050706">
    <property type="entry name" value="Cyclic-di-GMP_PDE-like"/>
</dbReference>
<dbReference type="Gene3D" id="3.30.450.20">
    <property type="entry name" value="PAS domain"/>
    <property type="match status" value="1"/>
</dbReference>
<dbReference type="KEGG" id="salh:HMF8227_01066"/>
<dbReference type="PROSITE" id="PS50883">
    <property type="entry name" value="EAL"/>
    <property type="match status" value="1"/>
</dbReference>
<dbReference type="InterPro" id="IPR013655">
    <property type="entry name" value="PAS_fold_3"/>
</dbReference>
<dbReference type="Proteomes" id="UP000245728">
    <property type="component" value="Chromosome"/>
</dbReference>
<reference evidence="5 6" key="1">
    <citation type="submission" date="2018-05" db="EMBL/GenBank/DDBJ databases">
        <title>Salinimonas sp. HMF8227 Genome sequencing and assembly.</title>
        <authorList>
            <person name="Kang H."/>
            <person name="Kang J."/>
            <person name="Cha I."/>
            <person name="Kim H."/>
            <person name="Joh K."/>
        </authorList>
    </citation>
    <scope>NUCLEOTIDE SEQUENCE [LARGE SCALE GENOMIC DNA]</scope>
    <source>
        <strain evidence="5 6">HMF8227</strain>
    </source>
</reference>
<accession>A0A2S2E1N7</accession>
<dbReference type="InterPro" id="IPR000160">
    <property type="entry name" value="GGDEF_dom"/>
</dbReference>
<dbReference type="GO" id="GO:0071111">
    <property type="term" value="F:cyclic-guanylate-specific phosphodiesterase activity"/>
    <property type="evidence" value="ECO:0007669"/>
    <property type="project" value="InterPro"/>
</dbReference>
<dbReference type="InterPro" id="IPR000700">
    <property type="entry name" value="PAS-assoc_C"/>
</dbReference>
<dbReference type="CDD" id="cd00130">
    <property type="entry name" value="PAS"/>
    <property type="match status" value="1"/>
</dbReference>
<feature type="domain" description="PAC" evidence="2">
    <location>
        <begin position="91"/>
        <end position="146"/>
    </location>
</feature>
<dbReference type="PROSITE" id="PS50887">
    <property type="entry name" value="GGDEF"/>
    <property type="match status" value="1"/>
</dbReference>
<dbReference type="EMBL" id="CP029347">
    <property type="protein sequence ID" value="AWL11553.1"/>
    <property type="molecule type" value="Genomic_DNA"/>
</dbReference>
<evidence type="ECO:0000259" key="1">
    <source>
        <dbReference type="PROSITE" id="PS50112"/>
    </source>
</evidence>
<keyword evidence="5" id="KW-0675">Receptor</keyword>
<evidence type="ECO:0000259" key="4">
    <source>
        <dbReference type="PROSITE" id="PS50887"/>
    </source>
</evidence>
<dbReference type="PROSITE" id="PS50113">
    <property type="entry name" value="PAC"/>
    <property type="match status" value="1"/>
</dbReference>
<dbReference type="Gene3D" id="3.20.20.450">
    <property type="entry name" value="EAL domain"/>
    <property type="match status" value="1"/>
</dbReference>
<dbReference type="Gene3D" id="3.30.70.270">
    <property type="match status" value="1"/>
</dbReference>
<dbReference type="PROSITE" id="PS50112">
    <property type="entry name" value="PAS"/>
    <property type="match status" value="1"/>
</dbReference>
<dbReference type="InterPro" id="IPR035965">
    <property type="entry name" value="PAS-like_dom_sf"/>
</dbReference>
<dbReference type="InterPro" id="IPR000014">
    <property type="entry name" value="PAS"/>
</dbReference>
<dbReference type="PANTHER" id="PTHR33121:SF70">
    <property type="entry name" value="SIGNALING PROTEIN YKOW"/>
    <property type="match status" value="1"/>
</dbReference>
<feature type="domain" description="GGDEF" evidence="4">
    <location>
        <begin position="169"/>
        <end position="299"/>
    </location>
</feature>
<feature type="domain" description="EAL" evidence="3">
    <location>
        <begin position="306"/>
        <end position="545"/>
    </location>
</feature>
<dbReference type="PANTHER" id="PTHR33121">
    <property type="entry name" value="CYCLIC DI-GMP PHOSPHODIESTERASE PDEF"/>
    <property type="match status" value="1"/>
</dbReference>
<proteinExistence type="predicted"/>
<dbReference type="Pfam" id="PF00563">
    <property type="entry name" value="EAL"/>
    <property type="match status" value="1"/>
</dbReference>